<sequence>MCALAAMPACVLGDLPRELILLGEELDAVTIADRAISPPVVLTNRGVQAHLLELLGIEETRPRWREGTGSQAAVSWGNATG</sequence>
<name>A0AB39TX43_9ACTN</name>
<dbReference type="EMBL" id="CP163445">
    <property type="protein sequence ID" value="XDQ83817.1"/>
    <property type="molecule type" value="Genomic_DNA"/>
</dbReference>
<dbReference type="AlphaFoldDB" id="A0AB39TX43"/>
<proteinExistence type="predicted"/>
<evidence type="ECO:0000313" key="1">
    <source>
        <dbReference type="EMBL" id="XDQ83817.1"/>
    </source>
</evidence>
<dbReference type="RefSeq" id="WP_369185858.1">
    <property type="nucleotide sequence ID" value="NZ_CP163445.1"/>
</dbReference>
<accession>A0AB39TX43</accession>
<organism evidence="1">
    <name type="scientific">Streptomyces sp. Y1</name>
    <dbReference type="NCBI Taxonomy" id="3238634"/>
    <lineage>
        <taxon>Bacteria</taxon>
        <taxon>Bacillati</taxon>
        <taxon>Actinomycetota</taxon>
        <taxon>Actinomycetes</taxon>
        <taxon>Kitasatosporales</taxon>
        <taxon>Streptomycetaceae</taxon>
        <taxon>Streptomyces</taxon>
    </lineage>
</organism>
<reference evidence="1" key="1">
    <citation type="submission" date="2024-07" db="EMBL/GenBank/DDBJ databases">
        <authorList>
            <person name="Yu S.T."/>
        </authorList>
    </citation>
    <scope>NUCLEOTIDE SEQUENCE</scope>
    <source>
        <strain evidence="1">Y1</strain>
    </source>
</reference>
<protein>
    <submittedName>
        <fullName evidence="1">Uncharacterized protein</fullName>
    </submittedName>
</protein>
<gene>
    <name evidence="1" type="ORF">AB2U05_37570</name>
</gene>